<dbReference type="Proteomes" id="UP000619761">
    <property type="component" value="Unassembled WGS sequence"/>
</dbReference>
<feature type="transmembrane region" description="Helical" evidence="1">
    <location>
        <begin position="53"/>
        <end position="74"/>
    </location>
</feature>
<evidence type="ECO:0000256" key="1">
    <source>
        <dbReference type="SAM" id="Phobius"/>
    </source>
</evidence>
<feature type="transmembrane region" description="Helical" evidence="1">
    <location>
        <begin position="12"/>
        <end position="33"/>
    </location>
</feature>
<evidence type="ECO:0000313" key="2">
    <source>
        <dbReference type="EMBL" id="GGY68710.1"/>
    </source>
</evidence>
<name>A0ABQ3AZB7_9GAMM</name>
<evidence type="ECO:0000313" key="3">
    <source>
        <dbReference type="Proteomes" id="UP000619761"/>
    </source>
</evidence>
<keyword evidence="1" id="KW-0812">Transmembrane</keyword>
<keyword evidence="3" id="KW-1185">Reference proteome</keyword>
<gene>
    <name evidence="2" type="ORF">GCM10011613_11240</name>
</gene>
<comment type="caution">
    <text evidence="2">The sequence shown here is derived from an EMBL/GenBank/DDBJ whole genome shotgun (WGS) entry which is preliminary data.</text>
</comment>
<organism evidence="2 3">
    <name type="scientific">Cellvibrio zantedeschiae</name>
    <dbReference type="NCBI Taxonomy" id="1237077"/>
    <lineage>
        <taxon>Bacteria</taxon>
        <taxon>Pseudomonadati</taxon>
        <taxon>Pseudomonadota</taxon>
        <taxon>Gammaproteobacteria</taxon>
        <taxon>Cellvibrionales</taxon>
        <taxon>Cellvibrionaceae</taxon>
        <taxon>Cellvibrio</taxon>
    </lineage>
</organism>
<evidence type="ECO:0008006" key="4">
    <source>
        <dbReference type="Google" id="ProtNLM"/>
    </source>
</evidence>
<proteinExistence type="predicted"/>
<sequence length="145" mass="15744">MLKFNVQEKFLIAGGTIAGLAAIWHLLMIVGGPEWYAFARAPQYIVESAKAKTFVAPLGAVAIAILMFTCTAYAFSGAGLIRKIPLLKSALTTVALICLVRGLYISPLFYSVKKLGVWHLTASAVWFFVGVCFLIGTINQFVVKK</sequence>
<keyword evidence="1" id="KW-1133">Transmembrane helix</keyword>
<protein>
    <recommendedName>
        <fullName evidence="4">DUF1761 domain-containing protein</fullName>
    </recommendedName>
</protein>
<keyword evidence="1" id="KW-0472">Membrane</keyword>
<reference evidence="3" key="1">
    <citation type="journal article" date="2019" name="Int. J. Syst. Evol. Microbiol.">
        <title>The Global Catalogue of Microorganisms (GCM) 10K type strain sequencing project: providing services to taxonomists for standard genome sequencing and annotation.</title>
        <authorList>
            <consortium name="The Broad Institute Genomics Platform"/>
            <consortium name="The Broad Institute Genome Sequencing Center for Infectious Disease"/>
            <person name="Wu L."/>
            <person name="Ma J."/>
        </authorList>
    </citation>
    <scope>NUCLEOTIDE SEQUENCE [LARGE SCALE GENOMIC DNA]</scope>
    <source>
        <strain evidence="3">KCTC 32239</strain>
    </source>
</reference>
<dbReference type="EMBL" id="BMYZ01000001">
    <property type="protein sequence ID" value="GGY68710.1"/>
    <property type="molecule type" value="Genomic_DNA"/>
</dbReference>
<feature type="transmembrane region" description="Helical" evidence="1">
    <location>
        <begin position="86"/>
        <end position="104"/>
    </location>
</feature>
<feature type="transmembrane region" description="Helical" evidence="1">
    <location>
        <begin position="124"/>
        <end position="143"/>
    </location>
</feature>
<accession>A0ABQ3AZB7</accession>
<dbReference type="RefSeq" id="WP_229837629.1">
    <property type="nucleotide sequence ID" value="NZ_BMYZ01000001.1"/>
</dbReference>